<keyword evidence="3" id="KW-1185">Reference proteome</keyword>
<proteinExistence type="predicted"/>
<gene>
    <name evidence="2" type="ORF">BO71DRAFT_396219</name>
</gene>
<feature type="region of interest" description="Disordered" evidence="1">
    <location>
        <begin position="1"/>
        <end position="67"/>
    </location>
</feature>
<sequence>MEDFSIKSDDDWEEVDKSEDGRTERLEDEPVEVDRPSSATDVQSIQSSGIIDMDGSHMSDSLMAKDW</sequence>
<evidence type="ECO:0000313" key="2">
    <source>
        <dbReference type="EMBL" id="PYH97390.1"/>
    </source>
</evidence>
<dbReference type="OrthoDB" id="10469223at2759"/>
<dbReference type="STRING" id="1448320.A0A319DIN0"/>
<name>A0A319DIN0_9EURO</name>
<evidence type="ECO:0000256" key="1">
    <source>
        <dbReference type="SAM" id="MobiDB-lite"/>
    </source>
</evidence>
<reference evidence="2 3" key="1">
    <citation type="submission" date="2018-02" db="EMBL/GenBank/DDBJ databases">
        <title>The genomes of Aspergillus section Nigri reveals drivers in fungal speciation.</title>
        <authorList>
            <consortium name="DOE Joint Genome Institute"/>
            <person name="Vesth T.C."/>
            <person name="Nybo J."/>
            <person name="Theobald S."/>
            <person name="Brandl J."/>
            <person name="Frisvad J.C."/>
            <person name="Nielsen K.F."/>
            <person name="Lyhne E.K."/>
            <person name="Kogle M.E."/>
            <person name="Kuo A."/>
            <person name="Riley R."/>
            <person name="Clum A."/>
            <person name="Nolan M."/>
            <person name="Lipzen A."/>
            <person name="Salamov A."/>
            <person name="Henrissat B."/>
            <person name="Wiebenga A."/>
            <person name="De vries R.P."/>
            <person name="Grigoriev I.V."/>
            <person name="Mortensen U.H."/>
            <person name="Andersen M.R."/>
            <person name="Baker S.E."/>
        </authorList>
    </citation>
    <scope>NUCLEOTIDE SEQUENCE [LARGE SCALE GENOMIC DNA]</scope>
    <source>
        <strain evidence="2 3">CBS 707.79</strain>
    </source>
</reference>
<dbReference type="VEuPathDB" id="FungiDB:BO71DRAFT_396219"/>
<dbReference type="Proteomes" id="UP000247810">
    <property type="component" value="Unassembled WGS sequence"/>
</dbReference>
<accession>A0A319DIN0</accession>
<dbReference type="AlphaFoldDB" id="A0A319DIN0"/>
<protein>
    <submittedName>
        <fullName evidence="2">Uncharacterized protein</fullName>
    </submittedName>
</protein>
<evidence type="ECO:0000313" key="3">
    <source>
        <dbReference type="Proteomes" id="UP000247810"/>
    </source>
</evidence>
<dbReference type="EMBL" id="KZ825825">
    <property type="protein sequence ID" value="PYH97390.1"/>
    <property type="molecule type" value="Genomic_DNA"/>
</dbReference>
<organism evidence="2 3">
    <name type="scientific">Aspergillus ellipticus CBS 707.79</name>
    <dbReference type="NCBI Taxonomy" id="1448320"/>
    <lineage>
        <taxon>Eukaryota</taxon>
        <taxon>Fungi</taxon>
        <taxon>Dikarya</taxon>
        <taxon>Ascomycota</taxon>
        <taxon>Pezizomycotina</taxon>
        <taxon>Eurotiomycetes</taxon>
        <taxon>Eurotiomycetidae</taxon>
        <taxon>Eurotiales</taxon>
        <taxon>Aspergillaceae</taxon>
        <taxon>Aspergillus</taxon>
        <taxon>Aspergillus subgen. Circumdati</taxon>
    </lineage>
</organism>
<feature type="compositionally biased region" description="Polar residues" evidence="1">
    <location>
        <begin position="37"/>
        <end position="49"/>
    </location>
</feature>